<dbReference type="EMBL" id="BIMW01000194">
    <property type="protein sequence ID" value="GCE96507.1"/>
    <property type="molecule type" value="Genomic_DNA"/>
</dbReference>
<evidence type="ECO:0000313" key="2">
    <source>
        <dbReference type="Proteomes" id="UP000326169"/>
    </source>
</evidence>
<reference evidence="1 2" key="1">
    <citation type="journal article" date="2019" name="J Genomics">
        <title>The Draft Genome of a Hydrogen-producing Cyanobacterium, Arthrospira platensis NIES-46.</title>
        <authorList>
            <person name="Suzuki S."/>
            <person name="Yamaguchi H."/>
            <person name="Kawachi M."/>
        </authorList>
    </citation>
    <scope>NUCLEOTIDE SEQUENCE [LARGE SCALE GENOMIC DNA]</scope>
    <source>
        <strain evidence="1 2">NIES-46</strain>
    </source>
</reference>
<name>A0A5M3TD55_LIMPL</name>
<keyword evidence="2" id="KW-1185">Reference proteome</keyword>
<organism evidence="1 2">
    <name type="scientific">Limnospira platensis NIES-46</name>
    <dbReference type="NCBI Taxonomy" id="1236695"/>
    <lineage>
        <taxon>Bacteria</taxon>
        <taxon>Bacillati</taxon>
        <taxon>Cyanobacteriota</taxon>
        <taxon>Cyanophyceae</taxon>
        <taxon>Oscillatoriophycideae</taxon>
        <taxon>Oscillatoriales</taxon>
        <taxon>Sirenicapillariaceae</taxon>
        <taxon>Limnospira</taxon>
    </lineage>
</organism>
<protein>
    <submittedName>
        <fullName evidence="1">Uncharacterized protein</fullName>
    </submittedName>
</protein>
<gene>
    <name evidence="1" type="ORF">NIES46_45790</name>
</gene>
<dbReference type="Proteomes" id="UP000326169">
    <property type="component" value="Unassembled WGS sequence"/>
</dbReference>
<proteinExistence type="predicted"/>
<sequence>MSLYLILGISNDIIVILTLIGDNLIDNWGITQINHVPEV</sequence>
<accession>A0A5M3TD55</accession>
<comment type="caution">
    <text evidence="1">The sequence shown here is derived from an EMBL/GenBank/DDBJ whole genome shotgun (WGS) entry which is preliminary data.</text>
</comment>
<evidence type="ECO:0000313" key="1">
    <source>
        <dbReference type="EMBL" id="GCE96507.1"/>
    </source>
</evidence>